<sequence>MELRTICYLMADQEEDFKTLFEQLAEKFNNIAEIPKLDDNGKALLFNEIAIVLMGAPLPEAALARIVFDAENNLEQPAIELIQSIAKFQNKQNVILYSGSNPTFGEEIAFKLALKDIKNIESYNNLIENHDVLDEKHILEIIKKYEMTKDIQRLLGISIAKNGSHTTSLVNAFSKKIIESQPVFFEHGEFFKALCKQSLCTAELEDKAALEPNDLDPENLKNCLSYFFTNEQLVNRLIRKGQQFTISELKKTQNHNITWSTYSRPSEYGDLFPSVEWRFELLSLKSIPDIFEAIINSLEYVKNTIGINPEAVGYTSIEKTIFLIEQSYVSEDQLGLIVSKNSELHKITRKLVSILIEVNKEHSFNVIHLELPFGLYLTYWLARINKDDLEYYISLINQYKILDFDPVEKQIIDLAKRHDIDESIFDRT</sequence>
<dbReference type="AlphaFoldDB" id="R4YL98"/>
<evidence type="ECO:0000313" key="2">
    <source>
        <dbReference type="Proteomes" id="UP000032749"/>
    </source>
</evidence>
<dbReference type="HOGENOM" id="CLU_640665_0_0_6"/>
<name>R4YL98_OLEAN</name>
<proteinExistence type="predicted"/>
<accession>R4YL98</accession>
<evidence type="ECO:0000313" key="1">
    <source>
        <dbReference type="EMBL" id="CCK75260.1"/>
    </source>
</evidence>
<organism evidence="1 2">
    <name type="scientific">Oleispira antarctica RB-8</name>
    <dbReference type="NCBI Taxonomy" id="698738"/>
    <lineage>
        <taxon>Bacteria</taxon>
        <taxon>Pseudomonadati</taxon>
        <taxon>Pseudomonadota</taxon>
        <taxon>Gammaproteobacteria</taxon>
        <taxon>Oceanospirillales</taxon>
        <taxon>Oceanospirillaceae</taxon>
        <taxon>Oleispira</taxon>
    </lineage>
</organism>
<dbReference type="Proteomes" id="UP000032749">
    <property type="component" value="Chromosome"/>
</dbReference>
<protein>
    <submittedName>
        <fullName evidence="1">Uncharacterized protein</fullName>
    </submittedName>
</protein>
<dbReference type="KEGG" id="oai:OLEAN_C10840"/>
<keyword evidence="2" id="KW-1185">Reference proteome</keyword>
<gene>
    <name evidence="1" type="ORF">OLEAN_C10840</name>
</gene>
<dbReference type="EMBL" id="FO203512">
    <property type="protein sequence ID" value="CCK75260.1"/>
    <property type="molecule type" value="Genomic_DNA"/>
</dbReference>
<reference evidence="1 2" key="1">
    <citation type="journal article" date="2013" name="Nat. Commun.">
        <title>Genome sequence and functional genomic analysis of the oil-degrading bacterium Oleispira antarctica.</title>
        <authorList>
            <person name="Kube M."/>
            <person name="Chernikova T.N."/>
            <person name="Al-Ramahi Y."/>
            <person name="Beloqui A."/>
            <person name="Lopez-Cortez N."/>
            <person name="Guazzaroni M.E."/>
            <person name="Heipieper H.J."/>
            <person name="Klages S."/>
            <person name="Kotsyurbenko O.R."/>
            <person name="Langer I."/>
            <person name="Nechitaylo T.Y."/>
            <person name="Lunsdorf H."/>
            <person name="Fernandez M."/>
            <person name="Juarez S."/>
            <person name="Ciordia S."/>
            <person name="Singer A."/>
            <person name="Kagan O."/>
            <person name="Egorova O."/>
            <person name="Petit P.A."/>
            <person name="Stogios P."/>
            <person name="Kim Y."/>
            <person name="Tchigvintsev A."/>
            <person name="Flick R."/>
            <person name="Denaro R."/>
            <person name="Genovese M."/>
            <person name="Albar J.P."/>
            <person name="Reva O.N."/>
            <person name="Martinez-Gomariz M."/>
            <person name="Tran H."/>
            <person name="Ferrer M."/>
            <person name="Savchenko A."/>
            <person name="Yakunin A.F."/>
            <person name="Yakimov M.M."/>
            <person name="Golyshina O.V."/>
            <person name="Reinhardt R."/>
            <person name="Golyshin P.N."/>
        </authorList>
    </citation>
    <scope>NUCLEOTIDE SEQUENCE [LARGE SCALE GENOMIC DNA]</scope>
</reference>